<reference evidence="1 2" key="1">
    <citation type="submission" date="2019-10" db="EMBL/GenBank/DDBJ databases">
        <authorList>
            <person name="Palmer J.M."/>
        </authorList>
    </citation>
    <scope>NUCLEOTIDE SEQUENCE [LARGE SCALE GENOMIC DNA]</scope>
    <source>
        <strain evidence="1 2">TWF694</strain>
    </source>
</reference>
<proteinExistence type="predicted"/>
<comment type="caution">
    <text evidence="1">The sequence shown here is derived from an EMBL/GenBank/DDBJ whole genome shotgun (WGS) entry which is preliminary data.</text>
</comment>
<accession>A0AAV9WRZ8</accession>
<protein>
    <recommendedName>
        <fullName evidence="3">BTB domain-containing protein</fullName>
    </recommendedName>
</protein>
<dbReference type="EMBL" id="JAVHJO010000018">
    <property type="protein sequence ID" value="KAK6524108.1"/>
    <property type="molecule type" value="Genomic_DNA"/>
</dbReference>
<evidence type="ECO:0008006" key="3">
    <source>
        <dbReference type="Google" id="ProtNLM"/>
    </source>
</evidence>
<sequence length="293" mass="33571">MNPYPFVPYSPVPYQPPQQWQQNQQWQTQQWQAPVQQVTVQPQPYAMEQTVQYQAHTRTVALPAPHNPTPPPANSKSAMIDIYAGPNRNKISVHEKVLMRYKYFSDGINRMRSISNGKGKMEFEFANLDFQGVSDVALKWMYNKPLALFVSESGHIKSSLITEIWKVSETWNIPKIRKDIMDTLSNEIKREGVVSTEDLIGIMKALFARSTLEDQNMICDVLRMAIGRLAPLQWYAAIKADKNPHPVFYQRLAGLVFLSVTLCLCGHPDCRLGRMDKRHCAVCSKKINKTENF</sequence>
<evidence type="ECO:0000313" key="2">
    <source>
        <dbReference type="Proteomes" id="UP001365542"/>
    </source>
</evidence>
<dbReference type="AlphaFoldDB" id="A0AAV9WRZ8"/>
<gene>
    <name evidence="1" type="ORF">TWF694_005771</name>
</gene>
<evidence type="ECO:0000313" key="1">
    <source>
        <dbReference type="EMBL" id="KAK6524108.1"/>
    </source>
</evidence>
<dbReference type="Proteomes" id="UP001365542">
    <property type="component" value="Unassembled WGS sequence"/>
</dbReference>
<keyword evidence="2" id="KW-1185">Reference proteome</keyword>
<name>A0AAV9WRZ8_9PEZI</name>
<organism evidence="1 2">
    <name type="scientific">Orbilia ellipsospora</name>
    <dbReference type="NCBI Taxonomy" id="2528407"/>
    <lineage>
        <taxon>Eukaryota</taxon>
        <taxon>Fungi</taxon>
        <taxon>Dikarya</taxon>
        <taxon>Ascomycota</taxon>
        <taxon>Pezizomycotina</taxon>
        <taxon>Orbiliomycetes</taxon>
        <taxon>Orbiliales</taxon>
        <taxon>Orbiliaceae</taxon>
        <taxon>Orbilia</taxon>
    </lineage>
</organism>